<dbReference type="Proteomes" id="UP001219525">
    <property type="component" value="Unassembled WGS sequence"/>
</dbReference>
<name>A0AAD6Y366_9AGAR</name>
<protein>
    <submittedName>
        <fullName evidence="1">Uncharacterized protein</fullName>
    </submittedName>
</protein>
<reference evidence="1" key="1">
    <citation type="submission" date="2023-03" db="EMBL/GenBank/DDBJ databases">
        <title>Massive genome expansion in bonnet fungi (Mycena s.s.) driven by repeated elements and novel gene families across ecological guilds.</title>
        <authorList>
            <consortium name="Lawrence Berkeley National Laboratory"/>
            <person name="Harder C.B."/>
            <person name="Miyauchi S."/>
            <person name="Viragh M."/>
            <person name="Kuo A."/>
            <person name="Thoen E."/>
            <person name="Andreopoulos B."/>
            <person name="Lu D."/>
            <person name="Skrede I."/>
            <person name="Drula E."/>
            <person name="Henrissat B."/>
            <person name="Morin E."/>
            <person name="Kohler A."/>
            <person name="Barry K."/>
            <person name="LaButti K."/>
            <person name="Morin E."/>
            <person name="Salamov A."/>
            <person name="Lipzen A."/>
            <person name="Mereny Z."/>
            <person name="Hegedus B."/>
            <person name="Baldrian P."/>
            <person name="Stursova M."/>
            <person name="Weitz H."/>
            <person name="Taylor A."/>
            <person name="Grigoriev I.V."/>
            <person name="Nagy L.G."/>
            <person name="Martin F."/>
            <person name="Kauserud H."/>
        </authorList>
    </citation>
    <scope>NUCLEOTIDE SEQUENCE</scope>
    <source>
        <strain evidence="1">9144</strain>
    </source>
</reference>
<evidence type="ECO:0000313" key="2">
    <source>
        <dbReference type="Proteomes" id="UP001219525"/>
    </source>
</evidence>
<proteinExistence type="predicted"/>
<comment type="caution">
    <text evidence="1">The sequence shown here is derived from an EMBL/GenBank/DDBJ whole genome shotgun (WGS) entry which is preliminary data.</text>
</comment>
<dbReference type="AlphaFoldDB" id="A0AAD6Y366"/>
<gene>
    <name evidence="1" type="ORF">GGX14DRAFT_210528</name>
</gene>
<sequence length="233" mass="26146">MPDATLSARFRTLTPAQVHIPSSSLRIRPHLAMGKKFDTVQLGLRLAKEVAEDIPAPGLKSALGLASALAGMYDTMRGNKDDLPDLEDRLRALTEINDTSGCNLALKGRLTVLQANLKPLLDKCRTLRQYHEEHKFRTFLFSFLIEKTIREMEKKISMQLEDFTMSGGIAINDLVTEMKAQLDIIQEQNKEILAQGAYASVVESPTHLHSRRTHSRRSTADGLAEFLWNCRCV</sequence>
<organism evidence="1 2">
    <name type="scientific">Mycena pura</name>
    <dbReference type="NCBI Taxonomy" id="153505"/>
    <lineage>
        <taxon>Eukaryota</taxon>
        <taxon>Fungi</taxon>
        <taxon>Dikarya</taxon>
        <taxon>Basidiomycota</taxon>
        <taxon>Agaricomycotina</taxon>
        <taxon>Agaricomycetes</taxon>
        <taxon>Agaricomycetidae</taxon>
        <taxon>Agaricales</taxon>
        <taxon>Marasmiineae</taxon>
        <taxon>Mycenaceae</taxon>
        <taxon>Mycena</taxon>
    </lineage>
</organism>
<dbReference type="InterPro" id="IPR059179">
    <property type="entry name" value="MLKL-like_MCAfunc"/>
</dbReference>
<accession>A0AAD6Y366</accession>
<dbReference type="CDD" id="cd21037">
    <property type="entry name" value="MLKL_NTD"/>
    <property type="match status" value="1"/>
</dbReference>
<keyword evidence="2" id="KW-1185">Reference proteome</keyword>
<dbReference type="EMBL" id="JARJCW010000099">
    <property type="protein sequence ID" value="KAJ7194318.1"/>
    <property type="molecule type" value="Genomic_DNA"/>
</dbReference>
<evidence type="ECO:0000313" key="1">
    <source>
        <dbReference type="EMBL" id="KAJ7194318.1"/>
    </source>
</evidence>